<evidence type="ECO:0000313" key="3">
    <source>
        <dbReference type="EMBL" id="WWC88018.1"/>
    </source>
</evidence>
<feature type="compositionally biased region" description="Polar residues" evidence="2">
    <location>
        <begin position="487"/>
        <end position="496"/>
    </location>
</feature>
<feature type="compositionally biased region" description="Polar residues" evidence="2">
    <location>
        <begin position="518"/>
        <end position="573"/>
    </location>
</feature>
<keyword evidence="4" id="KW-1185">Reference proteome</keyword>
<feature type="compositionally biased region" description="Low complexity" evidence="2">
    <location>
        <begin position="505"/>
        <end position="517"/>
    </location>
</feature>
<dbReference type="EMBL" id="CP144100">
    <property type="protein sequence ID" value="WWC88018.1"/>
    <property type="molecule type" value="Genomic_DNA"/>
</dbReference>
<feature type="region of interest" description="Disordered" evidence="2">
    <location>
        <begin position="302"/>
        <end position="321"/>
    </location>
</feature>
<feature type="region of interest" description="Disordered" evidence="2">
    <location>
        <begin position="378"/>
        <end position="691"/>
    </location>
</feature>
<organism evidence="3 4">
    <name type="scientific">Kwoniella dendrophila CBS 6074</name>
    <dbReference type="NCBI Taxonomy" id="1295534"/>
    <lineage>
        <taxon>Eukaryota</taxon>
        <taxon>Fungi</taxon>
        <taxon>Dikarya</taxon>
        <taxon>Basidiomycota</taxon>
        <taxon>Agaricomycotina</taxon>
        <taxon>Tremellomycetes</taxon>
        <taxon>Tremellales</taxon>
        <taxon>Cryptococcaceae</taxon>
        <taxon>Kwoniella</taxon>
    </lineage>
</organism>
<protein>
    <recommendedName>
        <fullName evidence="5">GDP/GTP exchange factor Sec2 N-terminal domain-containing protein</fullName>
    </recommendedName>
</protein>
<evidence type="ECO:0000256" key="1">
    <source>
        <dbReference type="SAM" id="Coils"/>
    </source>
</evidence>
<feature type="coiled-coil region" evidence="1">
    <location>
        <begin position="325"/>
        <end position="359"/>
    </location>
</feature>
<dbReference type="RefSeq" id="XP_066074781.1">
    <property type="nucleotide sequence ID" value="XM_066218684.1"/>
</dbReference>
<proteinExistence type="predicted"/>
<feature type="compositionally biased region" description="Polar residues" evidence="2">
    <location>
        <begin position="302"/>
        <end position="320"/>
    </location>
</feature>
<feature type="compositionally biased region" description="Basic and acidic residues" evidence="2">
    <location>
        <begin position="661"/>
        <end position="691"/>
    </location>
</feature>
<feature type="compositionally biased region" description="Basic and acidic residues" evidence="2">
    <location>
        <begin position="575"/>
        <end position="593"/>
    </location>
</feature>
<dbReference type="AlphaFoldDB" id="A0AAX4JU44"/>
<feature type="compositionally biased region" description="Basic and acidic residues" evidence="2">
    <location>
        <begin position="1"/>
        <end position="10"/>
    </location>
</feature>
<evidence type="ECO:0008006" key="5">
    <source>
        <dbReference type="Google" id="ProtNLM"/>
    </source>
</evidence>
<feature type="compositionally biased region" description="Polar residues" evidence="2">
    <location>
        <begin position="233"/>
        <end position="254"/>
    </location>
</feature>
<accession>A0AAX4JU44</accession>
<sequence>MASPKPEDHPLPNSPDPNVSPVNSIALSLHPENPQEEPKTTSTNTQAPNDIEASKETEELIQTLKNSLETAQHTISLQTTKLSTLSDLETELVQLKDQFQFLSAAKEAVEISLKEEIKRREVAEENVELLRGQVEQARRGVMVLQKQDAERKRMSTISSYSGLNNTGILGLGINNNSNNGEEEVLNSDNLASTSALTNTRESKLVKRQSIMRSHRRQSSQSEPPDIYDRDRSNLVSSPNLIQNQRDSTSTTSLRPSGVVGGGQGLRELRLGHTPPSATIPTATLPSPIAPTHQSGYFEEQQQLSANIEQPSSTLSRTSELPSKKEIEAVEEANRLRDELTNFQNKALILQNQLDEAQEARIASENCLKVLREFIATGSSDGQNNLNAKEGEGDEENMTGELSESTADLLKGLKLPPLPTDRDADEEERIKEKEREKNKTHTSTNSGWGFKLWNAKTATAGPNSTSPSVLQGTRSPQKALSPIKNRSRAGSNVTLSPLPTPLNEDLPTPTSGTGSGLTASISSQTPLSSFVSSWTKGVTSPPITSNTGNATSPQPERPTNTRKISVTNFFSRGNSSKKELPTEFVREDLEEKELPTPPKSELQVESESDSNKDNTLEPSPEIATKQLVFTHDDDDDHKRLSRGTTGTTVTELEDELGTPQESLKETHSIEEEKDIKAGNEGIGKKKMEEIAL</sequence>
<feature type="region of interest" description="Disordered" evidence="2">
    <location>
        <begin position="1"/>
        <end position="55"/>
    </location>
</feature>
<gene>
    <name evidence="3" type="ORF">L201_002921</name>
</gene>
<feature type="compositionally biased region" description="Polar residues" evidence="2">
    <location>
        <begin position="455"/>
        <end position="477"/>
    </location>
</feature>
<evidence type="ECO:0000256" key="2">
    <source>
        <dbReference type="SAM" id="MobiDB-lite"/>
    </source>
</evidence>
<reference evidence="3 4" key="1">
    <citation type="submission" date="2024-01" db="EMBL/GenBank/DDBJ databases">
        <title>Comparative genomics of Cryptococcus and Kwoniella reveals pathogenesis evolution and contrasting modes of karyotype evolution via chromosome fusion or intercentromeric recombination.</title>
        <authorList>
            <person name="Coelho M.A."/>
            <person name="David-Palma M."/>
            <person name="Shea T."/>
            <person name="Bowers K."/>
            <person name="McGinley-Smith S."/>
            <person name="Mohammad A.W."/>
            <person name="Gnirke A."/>
            <person name="Yurkov A.M."/>
            <person name="Nowrousian M."/>
            <person name="Sun S."/>
            <person name="Cuomo C.A."/>
            <person name="Heitman J."/>
        </authorList>
    </citation>
    <scope>NUCLEOTIDE SEQUENCE [LARGE SCALE GENOMIC DNA]</scope>
    <source>
        <strain evidence="3 4">CBS 6074</strain>
    </source>
</reference>
<feature type="compositionally biased region" description="Basic and acidic residues" evidence="2">
    <location>
        <begin position="427"/>
        <end position="438"/>
    </location>
</feature>
<dbReference type="GeneID" id="91093592"/>
<evidence type="ECO:0000313" key="4">
    <source>
        <dbReference type="Proteomes" id="UP001355207"/>
    </source>
</evidence>
<feature type="region of interest" description="Disordered" evidence="2">
    <location>
        <begin position="192"/>
        <end position="283"/>
    </location>
</feature>
<name>A0AAX4JU44_9TREE</name>
<dbReference type="Proteomes" id="UP001355207">
    <property type="component" value="Chromosome 3"/>
</dbReference>
<keyword evidence="1" id="KW-0175">Coiled coil</keyword>